<dbReference type="GO" id="GO:0030246">
    <property type="term" value="F:carbohydrate binding"/>
    <property type="evidence" value="ECO:0007669"/>
    <property type="project" value="InterPro"/>
</dbReference>
<dbReference type="AlphaFoldDB" id="A0A7K1TZG5"/>
<protein>
    <submittedName>
        <fullName evidence="1">Carboxypeptidase regulatory-like domain-containing protein</fullName>
    </submittedName>
</protein>
<gene>
    <name evidence="1" type="ORF">GO493_04470</name>
</gene>
<dbReference type="Proteomes" id="UP000461730">
    <property type="component" value="Unassembled WGS sequence"/>
</dbReference>
<dbReference type="EMBL" id="WRXN01000001">
    <property type="protein sequence ID" value="MVT07504.1"/>
    <property type="molecule type" value="Genomic_DNA"/>
</dbReference>
<sequence>MNKANTVIIALATTAMTAFGFRTREGGTISGKVTPMDGASKTWAIQGTDTLNVAIADGTFTFQGIKNGTYTVTVEAKQPFRNVTINNVLVEEGKITDLGNIKLEQ</sequence>
<dbReference type="InterPro" id="IPR013784">
    <property type="entry name" value="Carb-bd-like_fold"/>
</dbReference>
<accession>A0A7K1TZG5</accession>
<reference evidence="1 2" key="1">
    <citation type="submission" date="2019-12" db="EMBL/GenBank/DDBJ databases">
        <title>Chitinophaga sp. strain ysch24 (GDMCC 1.1355), whole genome shotgun sequence.</title>
        <authorList>
            <person name="Zhang X."/>
        </authorList>
    </citation>
    <scope>NUCLEOTIDE SEQUENCE [LARGE SCALE GENOMIC DNA]</scope>
    <source>
        <strain evidence="2">ysch24</strain>
    </source>
</reference>
<organism evidence="1 2">
    <name type="scientific">Chitinophaga tropicalis</name>
    <dbReference type="NCBI Taxonomy" id="2683588"/>
    <lineage>
        <taxon>Bacteria</taxon>
        <taxon>Pseudomonadati</taxon>
        <taxon>Bacteroidota</taxon>
        <taxon>Chitinophagia</taxon>
        <taxon>Chitinophagales</taxon>
        <taxon>Chitinophagaceae</taxon>
        <taxon>Chitinophaga</taxon>
    </lineage>
</organism>
<dbReference type="Gene3D" id="2.60.40.1120">
    <property type="entry name" value="Carboxypeptidase-like, regulatory domain"/>
    <property type="match status" value="1"/>
</dbReference>
<proteinExistence type="predicted"/>
<dbReference type="SUPFAM" id="SSF49452">
    <property type="entry name" value="Starch-binding domain-like"/>
    <property type="match status" value="1"/>
</dbReference>
<keyword evidence="1" id="KW-0378">Hydrolase</keyword>
<evidence type="ECO:0000313" key="1">
    <source>
        <dbReference type="EMBL" id="MVT07504.1"/>
    </source>
</evidence>
<evidence type="ECO:0000313" key="2">
    <source>
        <dbReference type="Proteomes" id="UP000461730"/>
    </source>
</evidence>
<keyword evidence="1" id="KW-0645">Protease</keyword>
<dbReference type="RefSeq" id="WP_157304893.1">
    <property type="nucleotide sequence ID" value="NZ_WRXN01000001.1"/>
</dbReference>
<keyword evidence="2" id="KW-1185">Reference proteome</keyword>
<name>A0A7K1TZG5_9BACT</name>
<comment type="caution">
    <text evidence="1">The sequence shown here is derived from an EMBL/GenBank/DDBJ whole genome shotgun (WGS) entry which is preliminary data.</text>
</comment>
<dbReference type="GO" id="GO:0004180">
    <property type="term" value="F:carboxypeptidase activity"/>
    <property type="evidence" value="ECO:0007669"/>
    <property type="project" value="UniProtKB-KW"/>
</dbReference>
<keyword evidence="1" id="KW-0121">Carboxypeptidase</keyword>